<feature type="region of interest" description="Disordered" evidence="3">
    <location>
        <begin position="1170"/>
        <end position="1219"/>
    </location>
</feature>
<dbReference type="PROSITE" id="PS50082">
    <property type="entry name" value="WD_REPEATS_2"/>
    <property type="match status" value="3"/>
</dbReference>
<accession>A0AAD5XV57</accession>
<keyword evidence="2" id="KW-0175">Coiled coil</keyword>
<feature type="region of interest" description="Disordered" evidence="3">
    <location>
        <begin position="1039"/>
        <end position="1082"/>
    </location>
</feature>
<sequence length="1893" mass="216785">MLTDLCSKIACPERSKIDLYEEDLKYNEDGEIESQITEKTLIPDYTPNLPILPWNDTRSLVKNLTNSKNISDCLAGKGNLIIPITIPYGFQLQKTLAHPNSTLRSVIYIQQSTSAELFVSLDRHNVHVWRGLTRIKKIGTLGQGSSYRDENIKVTDEAIKKGVHGINKWKYIEKYRIYVVASNQLQLRILDSHFAEIFTTSSVKPVLSLVYVSKSEEIITGEVGYIRIWKLEYKSVRTQDEYKLLQRMLVELEEDEWAGFVSYDAIQNRIIAAVDNSVHMYCFLTGKKLGTLKEIHDMSITFIVYYDPLEYLITAAKDGEVKVWNSQNCLVWSFQEHFSQISGLELLEKGCQAAPKSMPLILTGSVNGKIRLLNFESGKCVYRLDTQHECLGLQFIKNDTFFHFSKKSIFVWKLNRYHSTFSFLRSQPMILKRISYANNSARILTTTSDGSIKLISPVTGNCLITGFPVHKDVSLIDVAYDIQNEKIYALNSSGDIAIYDCKANPCKVLNIWEFSQKDEKLNCITGVNLKNYNNSSNFFLMCGSKNGQFLSINLNDGKQEVLVQAHIAEVTMLIFDEKSSCLASVGKDMTIKFWKLRYMDVSPTSSLGTNITADNTANLGKQKQLNSLKSSLTSENKNLSKQKTNTTLNMMFELDVVINISHLNTIPKVVALNPFEKIVSIPFQNNIIMCSYEKNCTLEVPHKEKDKEKSSTGNITSISYLQSFDIWATSGTDGTIKIWKRENDGEALVIREIQFNEPIQAVCFCNKPGDLLVGLQDQISLVRLQDYFPVKLLRQSEKLKFIDDIIETPLMFDTQLDFWEFVYDNDLKKHGKIDFWHLQKKLKVEHKNDNSLNNEQVEYTLQNKQDLVKKRKNRRIFLETEHDLYKKQLNRLKGIVKDSPTRKEVLENNFLEETYDKSSNDMYLSLKASSNINLLPTGYLNLKSPTSTTYGSDSDDENRFVKEKKKTVVKSHFTGVKNEVTHHHYHTPKLHKFNGIPAFLLKPKAKVMEEVDKKTQEEKKKQLRRQLRMMGALPNSSVANQTIAPQRPKSNKKTNFTNRVQGSEGFSNNTVGNGKSGLGKDPKLSMNVIEALQKLRLKNAAFKAKDKNSKSDSMGSVYSVIEDEQDCFDESARPSSVEKTLAEKEFELPPINKGELETEIIEVLVGTNTGENENENKSNTEKVIAAEVKREEEDESERNSTSSIDEESEDLETLMSSTGPKRKTTILEFVPVNPKVISVCLNLNNKVKDFPSNSHTMTKFIAAADVHSSAFGGCQNDTRRKSVNLNFKKMNEKIRNQKRNQKNGLSEKKVYNNEMEEENSLLQNEEVNRVEFFLEPMVEINYETASKYIWDLIRCEKTASLYEAIFKLAYHHSNCNSENFEVTLKSLIKVLKSVIINGGEQEKCEAIKANLYLHRVFQRDIADPYNTLLEHQLVLMNDSSWKVRAQITSCILGYGVYSPEVIVAVICRLADQNRIVRKIALQNLTYFGVTTKLSLKNTMIMVGLLTANDDSKYSSTYLDRLLAQLKEARKWEIKSQLQQVKYWLGGLNMKTDAELLREAGYSDHLAELYSTLNEKEFHGEKSNIVDIVGGVFSEKKGFNSSTSNSHGKNYSLFLKKNQLLKNSKYMEFVDQLKNSPYRNGNSVKKKNSYKKGENVKSEIKRQVVQVNLTKELKKLRPFTAGSISAAGKNRPQSAIVADLIIPRARIIRTRGRRHHAKLNVMSFKDKSSLRYTSQIKEEPQVDSWMEDRLIIKDLLKQLQLKDEQLKKLKFNEKSPPPLTQSLNKNVLKMVDNLAEKIPFIETKFKTIDVFIHLEKFDRYITTATNYDCYHDELCLMASYDKLADVHQVQCQLHFDVTSDWSMIQVPAYRSWLVSVMNRSFEKILAFFRRIQIF</sequence>
<feature type="repeat" description="WD" evidence="1">
    <location>
        <begin position="293"/>
        <end position="325"/>
    </location>
</feature>
<comment type="caution">
    <text evidence="4">The sequence shown here is derived from an EMBL/GenBank/DDBJ whole genome shotgun (WGS) entry which is preliminary data.</text>
</comment>
<dbReference type="EMBL" id="JADGJW010000384">
    <property type="protein sequence ID" value="KAJ3218354.1"/>
    <property type="molecule type" value="Genomic_DNA"/>
</dbReference>
<keyword evidence="5" id="KW-1185">Reference proteome</keyword>
<dbReference type="PANTHER" id="PTHR45532">
    <property type="entry name" value="WD REPEAT-CONTAINING PROTEIN 97"/>
    <property type="match status" value="1"/>
</dbReference>
<feature type="repeat" description="WD" evidence="1">
    <location>
        <begin position="708"/>
        <end position="749"/>
    </location>
</feature>
<gene>
    <name evidence="4" type="primary">WDR87</name>
    <name evidence="4" type="ORF">HK099_005096</name>
</gene>
<feature type="compositionally biased region" description="Polar residues" evidence="3">
    <location>
        <begin position="1053"/>
        <end position="1073"/>
    </location>
</feature>
<feature type="repeat" description="WD" evidence="1">
    <location>
        <begin position="563"/>
        <end position="604"/>
    </location>
</feature>
<evidence type="ECO:0000313" key="5">
    <source>
        <dbReference type="Proteomes" id="UP001211065"/>
    </source>
</evidence>
<dbReference type="InterPro" id="IPR036322">
    <property type="entry name" value="WD40_repeat_dom_sf"/>
</dbReference>
<dbReference type="SMART" id="SM00320">
    <property type="entry name" value="WD40"/>
    <property type="match status" value="6"/>
</dbReference>
<keyword evidence="1" id="KW-0853">WD repeat</keyword>
<dbReference type="SUPFAM" id="SSF48371">
    <property type="entry name" value="ARM repeat"/>
    <property type="match status" value="1"/>
</dbReference>
<feature type="coiled-coil region" evidence="2">
    <location>
        <begin position="1280"/>
        <end position="1328"/>
    </location>
</feature>
<dbReference type="Gene3D" id="2.130.10.10">
    <property type="entry name" value="YVTN repeat-like/Quinoprotein amine dehydrogenase"/>
    <property type="match status" value="3"/>
</dbReference>
<dbReference type="PROSITE" id="PS50294">
    <property type="entry name" value="WD_REPEATS_REGION"/>
    <property type="match status" value="1"/>
</dbReference>
<evidence type="ECO:0000313" key="4">
    <source>
        <dbReference type="EMBL" id="KAJ3218354.1"/>
    </source>
</evidence>
<organism evidence="4 5">
    <name type="scientific">Clydaea vesicula</name>
    <dbReference type="NCBI Taxonomy" id="447962"/>
    <lineage>
        <taxon>Eukaryota</taxon>
        <taxon>Fungi</taxon>
        <taxon>Fungi incertae sedis</taxon>
        <taxon>Chytridiomycota</taxon>
        <taxon>Chytridiomycota incertae sedis</taxon>
        <taxon>Chytridiomycetes</taxon>
        <taxon>Lobulomycetales</taxon>
        <taxon>Lobulomycetaceae</taxon>
        <taxon>Clydaea</taxon>
    </lineage>
</organism>
<dbReference type="SUPFAM" id="SSF50978">
    <property type="entry name" value="WD40 repeat-like"/>
    <property type="match status" value="3"/>
</dbReference>
<dbReference type="InterPro" id="IPR001680">
    <property type="entry name" value="WD40_rpt"/>
</dbReference>
<protein>
    <submittedName>
        <fullName evidence="4">WD repeat-containing protein 87</fullName>
    </submittedName>
</protein>
<name>A0AAD5XV57_9FUNG</name>
<proteinExistence type="predicted"/>
<dbReference type="InterPro" id="IPR016024">
    <property type="entry name" value="ARM-type_fold"/>
</dbReference>
<reference evidence="4" key="1">
    <citation type="submission" date="2020-05" db="EMBL/GenBank/DDBJ databases">
        <title>Phylogenomic resolution of chytrid fungi.</title>
        <authorList>
            <person name="Stajich J.E."/>
            <person name="Amses K."/>
            <person name="Simmons R."/>
            <person name="Seto K."/>
            <person name="Myers J."/>
            <person name="Bonds A."/>
            <person name="Quandt C.A."/>
            <person name="Barry K."/>
            <person name="Liu P."/>
            <person name="Grigoriev I."/>
            <person name="Longcore J.E."/>
            <person name="James T.Y."/>
        </authorList>
    </citation>
    <scope>NUCLEOTIDE SEQUENCE</scope>
    <source>
        <strain evidence="4">JEL0476</strain>
    </source>
</reference>
<evidence type="ECO:0000256" key="1">
    <source>
        <dbReference type="PROSITE-ProRule" id="PRU00221"/>
    </source>
</evidence>
<dbReference type="InterPro" id="IPR015943">
    <property type="entry name" value="WD40/YVTN_repeat-like_dom_sf"/>
</dbReference>
<dbReference type="Proteomes" id="UP001211065">
    <property type="component" value="Unassembled WGS sequence"/>
</dbReference>
<evidence type="ECO:0000256" key="3">
    <source>
        <dbReference type="SAM" id="MobiDB-lite"/>
    </source>
</evidence>
<dbReference type="Pfam" id="PF00400">
    <property type="entry name" value="WD40"/>
    <property type="match status" value="1"/>
</dbReference>
<evidence type="ECO:0000256" key="2">
    <source>
        <dbReference type="SAM" id="Coils"/>
    </source>
</evidence>
<dbReference type="PANTHER" id="PTHR45532:SF1">
    <property type="entry name" value="WD REPEAT-CONTAINING PROTEIN 97"/>
    <property type="match status" value="1"/>
</dbReference>